<dbReference type="PANTHER" id="PTHR31286">
    <property type="entry name" value="GLYCINE-RICH CELL WALL STRUCTURAL PROTEIN 1.8-LIKE"/>
    <property type="match status" value="1"/>
</dbReference>
<protein>
    <recommendedName>
        <fullName evidence="4">DUF4283 domain-containing protein</fullName>
    </recommendedName>
</protein>
<sequence>RVFSSNRFSTNSKGYEAWAIGKIMTNERINKEAMYRVLRSLWFTKEEVNFVELRDKVILVKFGVVDRDLNSDRTRILNLAPWLFDQCLFALLPYMDRQMALEVGEAISEVMAIDWRDSEEKQVKIDVLKHLRRVVYLVRQGDIEIICAIKYEHLLTFCYKCRIIDHKTQMCNKEGVQTESDKIELQYDGRQGRNTETKVNEERSGEENETMRVIEKEKTKIGEKEFGSSSPLEK</sequence>
<evidence type="ECO:0000313" key="3">
    <source>
        <dbReference type="Proteomes" id="UP000323597"/>
    </source>
</evidence>
<evidence type="ECO:0000313" key="2">
    <source>
        <dbReference type="EMBL" id="TYI68924.1"/>
    </source>
</evidence>
<gene>
    <name evidence="2" type="ORF">E1A91_D08G119600v1</name>
</gene>
<proteinExistence type="predicted"/>
<evidence type="ECO:0008006" key="4">
    <source>
        <dbReference type="Google" id="ProtNLM"/>
    </source>
</evidence>
<name>A0A5D2TXH0_GOSMU</name>
<dbReference type="Proteomes" id="UP000323597">
    <property type="component" value="Chromosome D08"/>
</dbReference>
<keyword evidence="3" id="KW-1185">Reference proteome</keyword>
<accession>A0A5D2TXH0</accession>
<feature type="non-terminal residue" evidence="2">
    <location>
        <position position="1"/>
    </location>
</feature>
<dbReference type="PANTHER" id="PTHR31286:SF178">
    <property type="entry name" value="DUF4283 DOMAIN-CONTAINING PROTEIN"/>
    <property type="match status" value="1"/>
</dbReference>
<feature type="region of interest" description="Disordered" evidence="1">
    <location>
        <begin position="186"/>
        <end position="234"/>
    </location>
</feature>
<dbReference type="InterPro" id="IPR040256">
    <property type="entry name" value="At4g02000-like"/>
</dbReference>
<dbReference type="EMBL" id="CM017656">
    <property type="protein sequence ID" value="TYI68924.1"/>
    <property type="molecule type" value="Genomic_DNA"/>
</dbReference>
<evidence type="ECO:0000256" key="1">
    <source>
        <dbReference type="SAM" id="MobiDB-lite"/>
    </source>
</evidence>
<reference evidence="2 3" key="1">
    <citation type="submission" date="2019-07" db="EMBL/GenBank/DDBJ databases">
        <title>WGS assembly of Gossypium mustelinum.</title>
        <authorList>
            <person name="Chen Z.J."/>
            <person name="Sreedasyam A."/>
            <person name="Ando A."/>
            <person name="Song Q."/>
            <person name="De L."/>
            <person name="Hulse-Kemp A."/>
            <person name="Ding M."/>
            <person name="Ye W."/>
            <person name="Kirkbride R."/>
            <person name="Jenkins J."/>
            <person name="Plott C."/>
            <person name="Lovell J."/>
            <person name="Lin Y.-M."/>
            <person name="Vaughn R."/>
            <person name="Liu B."/>
            <person name="Li W."/>
            <person name="Simpson S."/>
            <person name="Scheffler B."/>
            <person name="Saski C."/>
            <person name="Grover C."/>
            <person name="Hu G."/>
            <person name="Conover J."/>
            <person name="Carlson J."/>
            <person name="Shu S."/>
            <person name="Boston L."/>
            <person name="Williams M."/>
            <person name="Peterson D."/>
            <person name="Mcgee K."/>
            <person name="Jones D."/>
            <person name="Wendel J."/>
            <person name="Stelly D."/>
            <person name="Grimwood J."/>
            <person name="Schmutz J."/>
        </authorList>
    </citation>
    <scope>NUCLEOTIDE SEQUENCE [LARGE SCALE GENOMIC DNA]</scope>
    <source>
        <strain evidence="2">1408120.09</strain>
    </source>
</reference>
<dbReference type="AlphaFoldDB" id="A0A5D2TXH0"/>
<organism evidence="2 3">
    <name type="scientific">Gossypium mustelinum</name>
    <name type="common">Cotton</name>
    <name type="synonym">Gossypium caicoense</name>
    <dbReference type="NCBI Taxonomy" id="34275"/>
    <lineage>
        <taxon>Eukaryota</taxon>
        <taxon>Viridiplantae</taxon>
        <taxon>Streptophyta</taxon>
        <taxon>Embryophyta</taxon>
        <taxon>Tracheophyta</taxon>
        <taxon>Spermatophyta</taxon>
        <taxon>Magnoliopsida</taxon>
        <taxon>eudicotyledons</taxon>
        <taxon>Gunneridae</taxon>
        <taxon>Pentapetalae</taxon>
        <taxon>rosids</taxon>
        <taxon>malvids</taxon>
        <taxon>Malvales</taxon>
        <taxon>Malvaceae</taxon>
        <taxon>Malvoideae</taxon>
        <taxon>Gossypium</taxon>
    </lineage>
</organism>